<accession>A0ABS9H5C8</accession>
<gene>
    <name evidence="1" type="ORF">L2716_15190</name>
</gene>
<dbReference type="RefSeq" id="WP_236337706.1">
    <property type="nucleotide sequence ID" value="NZ_JAKIJS010000001.1"/>
</dbReference>
<evidence type="ECO:0000313" key="1">
    <source>
        <dbReference type="EMBL" id="MCF6139083.1"/>
    </source>
</evidence>
<protein>
    <submittedName>
        <fullName evidence="1">Uncharacterized protein</fullName>
    </submittedName>
</protein>
<keyword evidence="2" id="KW-1185">Reference proteome</keyword>
<reference evidence="1 2" key="1">
    <citation type="submission" date="2022-01" db="EMBL/GenBank/DDBJ databases">
        <title>Alkalihalobacillus sp. EGI L200015, a novel bacterium isolated from a salt lake sediment.</title>
        <authorList>
            <person name="Gao L."/>
            <person name="Fang B.-Z."/>
            <person name="Li W.-J."/>
        </authorList>
    </citation>
    <scope>NUCLEOTIDE SEQUENCE [LARGE SCALE GENOMIC DNA]</scope>
    <source>
        <strain evidence="1 2">KCTC 12718</strain>
    </source>
</reference>
<dbReference type="Proteomes" id="UP001649381">
    <property type="component" value="Unassembled WGS sequence"/>
</dbReference>
<name>A0ABS9H5C8_9BACL</name>
<organism evidence="1 2">
    <name type="scientific">Pseudalkalibacillus berkeleyi</name>
    <dbReference type="NCBI Taxonomy" id="1069813"/>
    <lineage>
        <taxon>Bacteria</taxon>
        <taxon>Bacillati</taxon>
        <taxon>Bacillota</taxon>
        <taxon>Bacilli</taxon>
        <taxon>Bacillales</taxon>
        <taxon>Fictibacillaceae</taxon>
        <taxon>Pseudalkalibacillus</taxon>
    </lineage>
</organism>
<sequence>MNKSFEQYNFPGSKPKKVLIPRVIEGFKSEASFQLKLDFGNDSKKGQKSP</sequence>
<dbReference type="EMBL" id="JAKIJS010000001">
    <property type="protein sequence ID" value="MCF6139083.1"/>
    <property type="molecule type" value="Genomic_DNA"/>
</dbReference>
<evidence type="ECO:0000313" key="2">
    <source>
        <dbReference type="Proteomes" id="UP001649381"/>
    </source>
</evidence>
<proteinExistence type="predicted"/>
<comment type="caution">
    <text evidence="1">The sequence shown here is derived from an EMBL/GenBank/DDBJ whole genome shotgun (WGS) entry which is preliminary data.</text>
</comment>